<accession>A0A382WTV1</accession>
<dbReference type="EMBL" id="UINC01161969">
    <property type="protein sequence ID" value="SVD61461.1"/>
    <property type="molecule type" value="Genomic_DNA"/>
</dbReference>
<evidence type="ECO:0008006" key="2">
    <source>
        <dbReference type="Google" id="ProtNLM"/>
    </source>
</evidence>
<feature type="non-terminal residue" evidence="1">
    <location>
        <position position="275"/>
    </location>
</feature>
<reference evidence="1" key="1">
    <citation type="submission" date="2018-05" db="EMBL/GenBank/DDBJ databases">
        <authorList>
            <person name="Lanie J.A."/>
            <person name="Ng W.-L."/>
            <person name="Kazmierczak K.M."/>
            <person name="Andrzejewski T.M."/>
            <person name="Davidsen T.M."/>
            <person name="Wayne K.J."/>
            <person name="Tettelin H."/>
            <person name="Glass J.I."/>
            <person name="Rusch D."/>
            <person name="Podicherti R."/>
            <person name="Tsui H.-C.T."/>
            <person name="Winkler M.E."/>
        </authorList>
    </citation>
    <scope>NUCLEOTIDE SEQUENCE</scope>
</reference>
<feature type="non-terminal residue" evidence="1">
    <location>
        <position position="1"/>
    </location>
</feature>
<protein>
    <recommendedName>
        <fullName evidence="2">TonB-dependent receptor-like beta-barrel domain-containing protein</fullName>
    </recommendedName>
</protein>
<sequence length="275" mass="31521">YSGISPFDRNSMWLRPYLDNEVCWNGTEHGTWDYFTQKQYPRFEGWNIVSDRLLTDSDPSNDLTPSAAQKVFLWEHQKVAKTNEQDYNIDMGFGGPVPLLSERLGSLRFFSSYRKDREMLLVPLSHDDYVDEDWLINIVSDLSPSTKLKATFSTGNSKNIAVNGTQQINSTHYLHSPWQIANNIDRLPARLFSNSWYSVANLAHRTWSVNLNRTLSSKSYFHIGLESISREYETGPIGERDVETQYEIVDGYFVDEAPFGFSPLPDVGITGMFFG</sequence>
<dbReference type="AlphaFoldDB" id="A0A382WTV1"/>
<name>A0A382WTV1_9ZZZZ</name>
<organism evidence="1">
    <name type="scientific">marine metagenome</name>
    <dbReference type="NCBI Taxonomy" id="408172"/>
    <lineage>
        <taxon>unclassified sequences</taxon>
        <taxon>metagenomes</taxon>
        <taxon>ecological metagenomes</taxon>
    </lineage>
</organism>
<proteinExistence type="predicted"/>
<evidence type="ECO:0000313" key="1">
    <source>
        <dbReference type="EMBL" id="SVD61461.1"/>
    </source>
</evidence>
<gene>
    <name evidence="1" type="ORF">METZ01_LOCUS414315</name>
</gene>